<reference evidence="1 2" key="1">
    <citation type="submission" date="2021-02" db="EMBL/GenBank/DDBJ databases">
        <title>De Novo genome assembly of isolated myxobacteria.</title>
        <authorList>
            <person name="Stevens D.C."/>
        </authorList>
    </citation>
    <scope>NUCLEOTIDE SEQUENCE [LARGE SCALE GENOMIC DNA]</scope>
    <source>
        <strain evidence="2">SCPEA02</strain>
    </source>
</reference>
<dbReference type="RefSeq" id="WP_206722851.1">
    <property type="nucleotide sequence ID" value="NZ_CP071090.1"/>
</dbReference>
<sequence>MKLYLLVEGEQTEKRLFRAWLGHCFPQLSEVQTPADLAADTFFLLAGMGYPSYLQRIPQALEDAAQHHVDHLFICIDSEDRTYEQRRSEVAGILEAAATALQRRGLQFLGRIHVIVADCCVESWLLGHRRLVPRQPTAEDLLRFKQFYDVSLDDPERMGCPTHAMSRALYHHDYLRAVFRHHGQTYLKNNPGIAREGNYLAALRDRCLDEARPPHLQSFRVLWDVWSEMGGRFEDEESSTT</sequence>
<evidence type="ECO:0000313" key="1">
    <source>
        <dbReference type="EMBL" id="QSQ21273.1"/>
    </source>
</evidence>
<gene>
    <name evidence="1" type="ORF">JY651_39800</name>
</gene>
<dbReference type="EMBL" id="CP071090">
    <property type="protein sequence ID" value="QSQ21273.1"/>
    <property type="molecule type" value="Genomic_DNA"/>
</dbReference>
<dbReference type="Proteomes" id="UP000662747">
    <property type="component" value="Chromosome"/>
</dbReference>
<keyword evidence="2" id="KW-1185">Reference proteome</keyword>
<name>A0ABX7NRE6_9BACT</name>
<organism evidence="1 2">
    <name type="scientific">Pyxidicoccus parkwayensis</name>
    <dbReference type="NCBI Taxonomy" id="2813578"/>
    <lineage>
        <taxon>Bacteria</taxon>
        <taxon>Pseudomonadati</taxon>
        <taxon>Myxococcota</taxon>
        <taxon>Myxococcia</taxon>
        <taxon>Myxococcales</taxon>
        <taxon>Cystobacterineae</taxon>
        <taxon>Myxococcaceae</taxon>
        <taxon>Pyxidicoccus</taxon>
    </lineage>
</organism>
<evidence type="ECO:0008006" key="3">
    <source>
        <dbReference type="Google" id="ProtNLM"/>
    </source>
</evidence>
<accession>A0ABX7NRE6</accession>
<protein>
    <recommendedName>
        <fullName evidence="3">DUF4276 family protein</fullName>
    </recommendedName>
</protein>
<evidence type="ECO:0000313" key="2">
    <source>
        <dbReference type="Proteomes" id="UP000662747"/>
    </source>
</evidence>
<proteinExistence type="predicted"/>